<dbReference type="AlphaFoldDB" id="A0A4Y7RVT1"/>
<dbReference type="GO" id="GO:0006302">
    <property type="term" value="P:double-strand break repair"/>
    <property type="evidence" value="ECO:0007669"/>
    <property type="project" value="TreeGrafter"/>
</dbReference>
<dbReference type="InterPro" id="IPR027417">
    <property type="entry name" value="P-loop_NTPase"/>
</dbReference>
<keyword evidence="3" id="KW-1185">Reference proteome</keyword>
<dbReference type="Proteomes" id="UP000297597">
    <property type="component" value="Unassembled WGS sequence"/>
</dbReference>
<evidence type="ECO:0000313" key="2">
    <source>
        <dbReference type="EMBL" id="TEB12826.1"/>
    </source>
</evidence>
<comment type="caution">
    <text evidence="2">The sequence shown here is derived from an EMBL/GenBank/DDBJ whole genome shotgun (WGS) entry which is preliminary data.</text>
</comment>
<dbReference type="GO" id="GO:0000731">
    <property type="term" value="P:DNA synthesis involved in DNA repair"/>
    <property type="evidence" value="ECO:0007669"/>
    <property type="project" value="TreeGrafter"/>
</dbReference>
<dbReference type="Gene3D" id="3.40.1140.10">
    <property type="match status" value="1"/>
</dbReference>
<dbReference type="SUPFAM" id="SSF52540">
    <property type="entry name" value="P-loop containing nucleoside triphosphate hydrolases"/>
    <property type="match status" value="2"/>
</dbReference>
<gene>
    <name evidence="2" type="primary">smc_2</name>
    <name evidence="2" type="ORF">Pmgp_00802</name>
</gene>
<evidence type="ECO:0000256" key="1">
    <source>
        <dbReference type="SAM" id="Coils"/>
    </source>
</evidence>
<dbReference type="PANTHER" id="PTHR32182:SF0">
    <property type="entry name" value="DNA REPLICATION AND REPAIR PROTEIN RECF"/>
    <property type="match status" value="1"/>
</dbReference>
<sequence>MKELTRIKLINWHYFENVTIEIKGSALITGDNGVGKSTILDAIQYVLVADLRKVKFNISAFEETKRDLAGYIRCKTGSDTEGGLRSLRSGDITSYVALEFYDGVKRRYFLLGVAVDSYSDGRTWDSKFFKVEDCRLEDSLFLAGRRPRNIRELKTALKEYKSRFYATVEEYQNDLLVKLGNLRSDRFFHLLVKAISFKPITDIRQFVYSYVLEEKHVNIEVMKENLQRYREYSDLAARTREKLEFLAGIIDKNNEIVKEQEKVLLQEYLIRRGARDHACALLRANLEEMAKNEQELQRAGVKLEKARENEDRSKKEYESYRDALAANSAFQLVERLKGEIGNLTRGREELQKRQTWVKTASAGEMARLEQLQSAGGGLLSPDEKMNLRVLGGFFRNLAEGRLPEAGESAAVEGRPFQAQLAGGRDVLEKLEQRLSSRIWEAGLRQRELGEEEEVINDELAGLHNKKHKYDQKVRELRDLISERFQKEKGLTVEPKVLCELLEVPDEKWQDAVEGWLNTQRFDLIVEPEHFDFALSVYERYKKERRISGVGLVNTARVVSFLDRMEPGCLAEEVRSENRYALAYVRQLMGNVIKCESERQLKQHRRAITPTCMTYVNNTARQIKFEVYETPFIGERAYARQISRKESSLARVKAELEELSCEVTGLESLRSLCSVRDGRYVLLQERLGVFGDLTAAEKLLDDKKRELAAVDTSGFAGIQVRMEALKNRMENLRQKIEGYIAKQAELKTAIESLQQNRLVLEREAAGAEAALAEFAAGHPEIVEKGAPRYEKELRRRTPDNIAASFLHNQKSLEGLIANKRNELVALKVKYNSDYHFGGRAEAEEIAEYLREHKKLAESELPEYEERINQAKREAEQEFKEHFIHKLRENVENARTEFNFLNDALKNVSFGSDSYRFLVEPSVRHRRFYEMIMDTELVEGGVSLFDSIFQERHREAMDDLFDKIVNTPAEQLPENVAVYTDYRTFLDYDIKITDYNGETSTFSKVCREKSGGETQTPYYVAIVASFVQLYRAKVNRDSIRLMMFDEAFNRMDSDRVENSLRFINELGMQVIIAAPTDKCEYIAPHVPTTLLVLREGHYSWIEDYKQLKLAEEGAPEKDAGETVA</sequence>
<accession>A0A4Y7RVT1</accession>
<proteinExistence type="predicted"/>
<reference evidence="2 3" key="1">
    <citation type="journal article" date="2018" name="Environ. Microbiol.">
        <title>Novel energy conservation strategies and behaviour of Pelotomaculum schinkii driving syntrophic propionate catabolism.</title>
        <authorList>
            <person name="Hidalgo-Ahumada C.A.P."/>
            <person name="Nobu M.K."/>
            <person name="Narihiro T."/>
            <person name="Tamaki H."/>
            <person name="Liu W.T."/>
            <person name="Kamagata Y."/>
            <person name="Stams A.J.M."/>
            <person name="Imachi H."/>
            <person name="Sousa D.Z."/>
        </authorList>
    </citation>
    <scope>NUCLEOTIDE SEQUENCE [LARGE SCALE GENOMIC DNA]</scope>
    <source>
        <strain evidence="2 3">MGP</strain>
    </source>
</reference>
<dbReference type="Pfam" id="PF13558">
    <property type="entry name" value="SbcC_Walker_B"/>
    <property type="match status" value="1"/>
</dbReference>
<dbReference type="Gene3D" id="3.40.50.300">
    <property type="entry name" value="P-loop containing nucleotide triphosphate hydrolases"/>
    <property type="match status" value="1"/>
</dbReference>
<protein>
    <submittedName>
        <fullName evidence="2">Chromosome partition protein Smc</fullName>
    </submittedName>
</protein>
<dbReference type="PANTHER" id="PTHR32182">
    <property type="entry name" value="DNA REPLICATION AND REPAIR PROTEIN RECF"/>
    <property type="match status" value="1"/>
</dbReference>
<dbReference type="RefSeq" id="WP_134212674.1">
    <property type="nucleotide sequence ID" value="NZ_QFFZ01000005.1"/>
</dbReference>
<name>A0A4Y7RVT1_9FIRM</name>
<feature type="coiled-coil region" evidence="1">
    <location>
        <begin position="641"/>
        <end position="668"/>
    </location>
</feature>
<organism evidence="2 3">
    <name type="scientific">Pelotomaculum propionicicum</name>
    <dbReference type="NCBI Taxonomy" id="258475"/>
    <lineage>
        <taxon>Bacteria</taxon>
        <taxon>Bacillati</taxon>
        <taxon>Bacillota</taxon>
        <taxon>Clostridia</taxon>
        <taxon>Eubacteriales</taxon>
        <taxon>Desulfotomaculaceae</taxon>
        <taxon>Pelotomaculum</taxon>
    </lineage>
</organism>
<feature type="coiled-coil region" evidence="1">
    <location>
        <begin position="838"/>
        <end position="902"/>
    </location>
</feature>
<evidence type="ECO:0000313" key="3">
    <source>
        <dbReference type="Proteomes" id="UP000297597"/>
    </source>
</evidence>
<dbReference type="OrthoDB" id="174137at2"/>
<keyword evidence="1" id="KW-0175">Coiled coil</keyword>
<feature type="coiled-coil region" evidence="1">
    <location>
        <begin position="279"/>
        <end position="353"/>
    </location>
</feature>
<dbReference type="Pfam" id="PF13555">
    <property type="entry name" value="AAA_29"/>
    <property type="match status" value="1"/>
</dbReference>
<feature type="coiled-coil region" evidence="1">
    <location>
        <begin position="714"/>
        <end position="769"/>
    </location>
</feature>
<dbReference type="EMBL" id="QFFZ01000005">
    <property type="protein sequence ID" value="TEB12826.1"/>
    <property type="molecule type" value="Genomic_DNA"/>
</dbReference>